<sequence length="199" mass="22271">MRIAQLYSIPLTAALVAQALPQVLAAEPKIPLGGGQSAFAFVENQGLYISDGIRYDPEIHSFPYKRFISLDLSTAWESDAPAWNSLPYDESNKEYGNMLITKDGDTLIFVSNKTTLHNYDIKSNQWGQAYSMNWTDFPFRGGVVTDLDTGLIYGIDTINGRPPMESTDPEAPWVFTEFNPVNKSFTKMEMKGRPGSTIW</sequence>
<dbReference type="AlphaFoldDB" id="A0A9P6IJW4"/>
<reference evidence="2" key="1">
    <citation type="journal article" date="2020" name="Fungal Divers.">
        <title>Resolving the Mortierellaceae phylogeny through synthesis of multi-gene phylogenetics and phylogenomics.</title>
        <authorList>
            <person name="Vandepol N."/>
            <person name="Liber J."/>
            <person name="Desiro A."/>
            <person name="Na H."/>
            <person name="Kennedy M."/>
            <person name="Barry K."/>
            <person name="Grigoriev I.V."/>
            <person name="Miller A.N."/>
            <person name="O'Donnell K."/>
            <person name="Stajich J.E."/>
            <person name="Bonito G."/>
        </authorList>
    </citation>
    <scope>NUCLEOTIDE SEQUENCE</scope>
    <source>
        <strain evidence="2">MES-2147</strain>
    </source>
</reference>
<dbReference type="Proteomes" id="UP000749646">
    <property type="component" value="Unassembled WGS sequence"/>
</dbReference>
<feature type="non-terminal residue" evidence="2">
    <location>
        <position position="199"/>
    </location>
</feature>
<gene>
    <name evidence="2" type="ORF">BGZ65_011575</name>
</gene>
<feature type="signal peptide" evidence="1">
    <location>
        <begin position="1"/>
        <end position="25"/>
    </location>
</feature>
<protein>
    <submittedName>
        <fullName evidence="2">Uncharacterized protein</fullName>
    </submittedName>
</protein>
<organism evidence="2 3">
    <name type="scientific">Modicella reniformis</name>
    <dbReference type="NCBI Taxonomy" id="1440133"/>
    <lineage>
        <taxon>Eukaryota</taxon>
        <taxon>Fungi</taxon>
        <taxon>Fungi incertae sedis</taxon>
        <taxon>Mucoromycota</taxon>
        <taxon>Mortierellomycotina</taxon>
        <taxon>Mortierellomycetes</taxon>
        <taxon>Mortierellales</taxon>
        <taxon>Mortierellaceae</taxon>
        <taxon>Modicella</taxon>
    </lineage>
</organism>
<name>A0A9P6IJW4_9FUNG</name>
<proteinExistence type="predicted"/>
<accession>A0A9P6IJW4</accession>
<evidence type="ECO:0000256" key="1">
    <source>
        <dbReference type="SAM" id="SignalP"/>
    </source>
</evidence>
<evidence type="ECO:0000313" key="3">
    <source>
        <dbReference type="Proteomes" id="UP000749646"/>
    </source>
</evidence>
<comment type="caution">
    <text evidence="2">The sequence shown here is derived from an EMBL/GenBank/DDBJ whole genome shotgun (WGS) entry which is preliminary data.</text>
</comment>
<keyword evidence="3" id="KW-1185">Reference proteome</keyword>
<feature type="chain" id="PRO_5040472430" evidence="1">
    <location>
        <begin position="26"/>
        <end position="199"/>
    </location>
</feature>
<dbReference type="EMBL" id="JAAAHW010011351">
    <property type="protein sequence ID" value="KAF9920064.1"/>
    <property type="molecule type" value="Genomic_DNA"/>
</dbReference>
<dbReference type="OrthoDB" id="2346905at2759"/>
<keyword evidence="1" id="KW-0732">Signal</keyword>
<evidence type="ECO:0000313" key="2">
    <source>
        <dbReference type="EMBL" id="KAF9920064.1"/>
    </source>
</evidence>